<dbReference type="GO" id="GO:0004143">
    <property type="term" value="F:ATP-dependent diacylglycerol kinase activity"/>
    <property type="evidence" value="ECO:0007669"/>
    <property type="project" value="InterPro"/>
</dbReference>
<feature type="compositionally biased region" description="Pro residues" evidence="1">
    <location>
        <begin position="31"/>
        <end position="44"/>
    </location>
</feature>
<keyword evidence="2" id="KW-1133">Transmembrane helix</keyword>
<dbReference type="AlphaFoldDB" id="C1EBP9"/>
<keyword evidence="2" id="KW-0812">Transmembrane</keyword>
<dbReference type="GeneID" id="8246060"/>
<protein>
    <recommendedName>
        <fullName evidence="5">Phosphatidate cytidylyltransferase</fullName>
    </recommendedName>
</protein>
<gene>
    <name evidence="3" type="ORF">MICPUN_61148</name>
</gene>
<dbReference type="RefSeq" id="XP_002504501.1">
    <property type="nucleotide sequence ID" value="XM_002504455.1"/>
</dbReference>
<dbReference type="OrthoDB" id="5673at2759"/>
<dbReference type="GO" id="GO:0006654">
    <property type="term" value="P:phosphatidic acid biosynthetic process"/>
    <property type="evidence" value="ECO:0007669"/>
    <property type="project" value="TreeGrafter"/>
</dbReference>
<dbReference type="InParanoid" id="C1EBP9"/>
<name>C1EBP9_MICCC</name>
<dbReference type="Proteomes" id="UP000002009">
    <property type="component" value="Chromosome 9"/>
</dbReference>
<feature type="transmembrane region" description="Helical" evidence="2">
    <location>
        <begin position="227"/>
        <end position="248"/>
    </location>
</feature>
<dbReference type="InterPro" id="IPR037997">
    <property type="entry name" value="Dgk1-like"/>
</dbReference>
<dbReference type="STRING" id="296587.C1EBP9"/>
<dbReference type="GO" id="GO:0005789">
    <property type="term" value="C:endoplasmic reticulum membrane"/>
    <property type="evidence" value="ECO:0007669"/>
    <property type="project" value="TreeGrafter"/>
</dbReference>
<evidence type="ECO:0000313" key="3">
    <source>
        <dbReference type="EMBL" id="ACO65759.1"/>
    </source>
</evidence>
<keyword evidence="2" id="KW-0472">Membrane</keyword>
<feature type="region of interest" description="Disordered" evidence="1">
    <location>
        <begin position="1"/>
        <end position="49"/>
    </location>
</feature>
<evidence type="ECO:0000256" key="2">
    <source>
        <dbReference type="SAM" id="Phobius"/>
    </source>
</evidence>
<evidence type="ECO:0008006" key="5">
    <source>
        <dbReference type="Google" id="ProtNLM"/>
    </source>
</evidence>
<keyword evidence="4" id="KW-1185">Reference proteome</keyword>
<dbReference type="PANTHER" id="PTHR31303">
    <property type="entry name" value="CTP-DEPENDENT DIACYLGLYCEROL KINASE 1"/>
    <property type="match status" value="1"/>
</dbReference>
<sequence length="368" mass="38751">MPRQRGRVTPHASGKGLRLIGEVDDIASPTRRPPGPLASPPPQPSAWGDERERIYASSAERRRGLDAAYGRATPRRSRRVRASDLLRAGWHACPGLLTVWILRTHCATRPLRRWRAVDIALALVPFTVACWLLEWARLVGPLRHRDRVPLLTALLRADERTRVHGTAWYLLGVAFALCAFPADVAACAICQLAFADPAASLAGRSLGDVAWTGGTYRRGRKSVAGSVVCAVVSACVTWFLYCGVYVVMPEVNEELAWPHFLGGAALAAATAVEDEENAGRMCALCVASGVATAVVEALAGDGSWGGAEGAEGSRGSIGKGKGGGGYAGDATSSSFAAMVRRGFTNDNLAIPALGGAALYAARLALLGS</sequence>
<accession>C1EBP9</accession>
<dbReference type="KEGG" id="mis:MICPUN_61148"/>
<proteinExistence type="predicted"/>
<evidence type="ECO:0000313" key="4">
    <source>
        <dbReference type="Proteomes" id="UP000002009"/>
    </source>
</evidence>
<feature type="transmembrane region" description="Helical" evidence="2">
    <location>
        <begin position="114"/>
        <end position="133"/>
    </location>
</feature>
<dbReference type="EMBL" id="CP001329">
    <property type="protein sequence ID" value="ACO65759.1"/>
    <property type="molecule type" value="Genomic_DNA"/>
</dbReference>
<dbReference type="PANTHER" id="PTHR31303:SF1">
    <property type="entry name" value="CTP-DEPENDENT DIACYLGLYCEROL KINASE 1"/>
    <property type="match status" value="1"/>
</dbReference>
<reference evidence="3 4" key="1">
    <citation type="journal article" date="2009" name="Science">
        <title>Green evolution and dynamic adaptations revealed by genomes of the marine picoeukaryotes Micromonas.</title>
        <authorList>
            <person name="Worden A.Z."/>
            <person name="Lee J.H."/>
            <person name="Mock T."/>
            <person name="Rouze P."/>
            <person name="Simmons M.P."/>
            <person name="Aerts A.L."/>
            <person name="Allen A.E."/>
            <person name="Cuvelier M.L."/>
            <person name="Derelle E."/>
            <person name="Everett M.V."/>
            <person name="Foulon E."/>
            <person name="Grimwood J."/>
            <person name="Gundlach H."/>
            <person name="Henrissat B."/>
            <person name="Napoli C."/>
            <person name="McDonald S.M."/>
            <person name="Parker M.S."/>
            <person name="Rombauts S."/>
            <person name="Salamov A."/>
            <person name="Von Dassow P."/>
            <person name="Badger J.H."/>
            <person name="Coutinho P.M."/>
            <person name="Demir E."/>
            <person name="Dubchak I."/>
            <person name="Gentemann C."/>
            <person name="Eikrem W."/>
            <person name="Gready J.E."/>
            <person name="John U."/>
            <person name="Lanier W."/>
            <person name="Lindquist E.A."/>
            <person name="Lucas S."/>
            <person name="Mayer K.F."/>
            <person name="Moreau H."/>
            <person name="Not F."/>
            <person name="Otillar R."/>
            <person name="Panaud O."/>
            <person name="Pangilinan J."/>
            <person name="Paulsen I."/>
            <person name="Piegu B."/>
            <person name="Poliakov A."/>
            <person name="Robbens S."/>
            <person name="Schmutz J."/>
            <person name="Toulza E."/>
            <person name="Wyss T."/>
            <person name="Zelensky A."/>
            <person name="Zhou K."/>
            <person name="Armbrust E.V."/>
            <person name="Bhattacharya D."/>
            <person name="Goodenough U.W."/>
            <person name="Van de Peer Y."/>
            <person name="Grigoriev I.V."/>
        </authorList>
    </citation>
    <scope>NUCLEOTIDE SEQUENCE [LARGE SCALE GENOMIC DNA]</scope>
    <source>
        <strain evidence="4">RCC299 / NOUM17</strain>
    </source>
</reference>
<evidence type="ECO:0000256" key="1">
    <source>
        <dbReference type="SAM" id="MobiDB-lite"/>
    </source>
</evidence>
<organism evidence="3 4">
    <name type="scientific">Micromonas commoda (strain RCC299 / NOUM17 / CCMP2709)</name>
    <name type="common">Picoplanktonic green alga</name>
    <dbReference type="NCBI Taxonomy" id="296587"/>
    <lineage>
        <taxon>Eukaryota</taxon>
        <taxon>Viridiplantae</taxon>
        <taxon>Chlorophyta</taxon>
        <taxon>Mamiellophyceae</taxon>
        <taxon>Mamiellales</taxon>
        <taxon>Mamiellaceae</taxon>
        <taxon>Micromonas</taxon>
    </lineage>
</organism>